<protein>
    <submittedName>
        <fullName evidence="1">463de832-8e71-49e2-85c2-a80e9807fecb-CDS</fullName>
    </submittedName>
</protein>
<sequence>MNLQCSVYGVRLSSECWRMDGTVTFFVSSTGLSSYNSQNPKDEPNQRIISTLTSVLSSVPFTLQLDLSITSTEIIAPQTPKSLSKHLLMCYRNMVSPHRITPILPEGIIMNDPTNLGKFDSPVADAQTIMTCCKCSQTTPLDTSAPGSTSCCACSHYECNDCDYS</sequence>
<proteinExistence type="predicted"/>
<keyword evidence="2" id="KW-1185">Reference proteome</keyword>
<dbReference type="AlphaFoldDB" id="A0A8H2VVH5"/>
<evidence type="ECO:0000313" key="1">
    <source>
        <dbReference type="EMBL" id="CAD6445574.1"/>
    </source>
</evidence>
<gene>
    <name evidence="1" type="ORF">SCLTRI_LOCUS5459</name>
</gene>
<dbReference type="EMBL" id="CAJHIA010000016">
    <property type="protein sequence ID" value="CAD6445574.1"/>
    <property type="molecule type" value="Genomic_DNA"/>
</dbReference>
<reference evidence="1" key="1">
    <citation type="submission" date="2020-10" db="EMBL/GenBank/DDBJ databases">
        <authorList>
            <person name="Kusch S."/>
        </authorList>
    </citation>
    <scope>NUCLEOTIDE SEQUENCE</scope>
    <source>
        <strain evidence="1">SwB9</strain>
    </source>
</reference>
<dbReference type="OrthoDB" id="3511440at2759"/>
<dbReference type="Proteomes" id="UP000624404">
    <property type="component" value="Unassembled WGS sequence"/>
</dbReference>
<name>A0A8H2VVH5_9HELO</name>
<accession>A0A8H2VVH5</accession>
<evidence type="ECO:0000313" key="2">
    <source>
        <dbReference type="Proteomes" id="UP000624404"/>
    </source>
</evidence>
<comment type="caution">
    <text evidence="1">The sequence shown here is derived from an EMBL/GenBank/DDBJ whole genome shotgun (WGS) entry which is preliminary data.</text>
</comment>
<organism evidence="1 2">
    <name type="scientific">Sclerotinia trifoliorum</name>
    <dbReference type="NCBI Taxonomy" id="28548"/>
    <lineage>
        <taxon>Eukaryota</taxon>
        <taxon>Fungi</taxon>
        <taxon>Dikarya</taxon>
        <taxon>Ascomycota</taxon>
        <taxon>Pezizomycotina</taxon>
        <taxon>Leotiomycetes</taxon>
        <taxon>Helotiales</taxon>
        <taxon>Sclerotiniaceae</taxon>
        <taxon>Sclerotinia</taxon>
    </lineage>
</organism>